<proteinExistence type="predicted"/>
<name>A0A4Q2D3S2_9AGAR</name>
<feature type="region of interest" description="Disordered" evidence="1">
    <location>
        <begin position="1"/>
        <end position="26"/>
    </location>
</feature>
<sequence length="279" mass="29657">MNRLITVTTVTTTNRPPPSPPPPTSPHPRIMATSQLHSRQSSVDPYLPNTLSQETTTTINTSSAVRRESRLHNWISEQCRLMVQDMGMEVGGDGVDDEDVDEPPLFSASTYVPVAQRSVKAAAAASAVDPTPTSSHKKTDSAVSAGSSSSSFGPRTRSRSCCIRKNGISGGWYWRTSGSSSGGSLEQDSLLASYILPSHPHSTRGDSDVVVVGEEMLIEGDVVDARSDSLSLGFGSDSEEEEGAAAPATIARTVFVDAPEVQLVRVYGLSEDAWAGRYG</sequence>
<evidence type="ECO:0000313" key="2">
    <source>
        <dbReference type="EMBL" id="RXW12765.1"/>
    </source>
</evidence>
<feature type="region of interest" description="Disordered" evidence="1">
    <location>
        <begin position="125"/>
        <end position="158"/>
    </location>
</feature>
<feature type="compositionally biased region" description="Low complexity" evidence="1">
    <location>
        <begin position="1"/>
        <end position="14"/>
    </location>
</feature>
<feature type="compositionally biased region" description="Low complexity" evidence="1">
    <location>
        <begin position="141"/>
        <end position="155"/>
    </location>
</feature>
<feature type="compositionally biased region" description="Pro residues" evidence="1">
    <location>
        <begin position="15"/>
        <end position="26"/>
    </location>
</feature>
<organism evidence="2 3">
    <name type="scientific">Candolleomyces aberdarensis</name>
    <dbReference type="NCBI Taxonomy" id="2316362"/>
    <lineage>
        <taxon>Eukaryota</taxon>
        <taxon>Fungi</taxon>
        <taxon>Dikarya</taxon>
        <taxon>Basidiomycota</taxon>
        <taxon>Agaricomycotina</taxon>
        <taxon>Agaricomycetes</taxon>
        <taxon>Agaricomycetidae</taxon>
        <taxon>Agaricales</taxon>
        <taxon>Agaricineae</taxon>
        <taxon>Psathyrellaceae</taxon>
        <taxon>Candolleomyces</taxon>
    </lineage>
</organism>
<gene>
    <name evidence="2" type="ORF">EST38_g13089</name>
</gene>
<protein>
    <submittedName>
        <fullName evidence="2">Uncharacterized protein</fullName>
    </submittedName>
</protein>
<keyword evidence="3" id="KW-1185">Reference proteome</keyword>
<reference evidence="2 3" key="1">
    <citation type="submission" date="2019-01" db="EMBL/GenBank/DDBJ databases">
        <title>Draft genome sequence of Psathyrella aberdarensis IHI B618.</title>
        <authorList>
            <person name="Buettner E."/>
            <person name="Kellner H."/>
        </authorList>
    </citation>
    <scope>NUCLEOTIDE SEQUENCE [LARGE SCALE GENOMIC DNA]</scope>
    <source>
        <strain evidence="2 3">IHI B618</strain>
    </source>
</reference>
<evidence type="ECO:0000313" key="3">
    <source>
        <dbReference type="Proteomes" id="UP000290288"/>
    </source>
</evidence>
<dbReference type="Proteomes" id="UP000290288">
    <property type="component" value="Unassembled WGS sequence"/>
</dbReference>
<evidence type="ECO:0000256" key="1">
    <source>
        <dbReference type="SAM" id="MobiDB-lite"/>
    </source>
</evidence>
<accession>A0A4Q2D3S2</accession>
<dbReference type="EMBL" id="SDEE01001128">
    <property type="protein sequence ID" value="RXW12765.1"/>
    <property type="molecule type" value="Genomic_DNA"/>
</dbReference>
<comment type="caution">
    <text evidence="2">The sequence shown here is derived from an EMBL/GenBank/DDBJ whole genome shotgun (WGS) entry which is preliminary data.</text>
</comment>
<dbReference type="AlphaFoldDB" id="A0A4Q2D3S2"/>